<dbReference type="AlphaFoldDB" id="A0A498JHT9"/>
<dbReference type="EMBL" id="RDQH01000333">
    <property type="protein sequence ID" value="RXH95268.1"/>
    <property type="molecule type" value="Genomic_DNA"/>
</dbReference>
<protein>
    <recommendedName>
        <fullName evidence="1">Yippee domain-containing protein</fullName>
    </recommendedName>
</protein>
<evidence type="ECO:0000313" key="3">
    <source>
        <dbReference type="Proteomes" id="UP000290289"/>
    </source>
</evidence>
<evidence type="ECO:0000313" key="2">
    <source>
        <dbReference type="EMBL" id="RXH95268.1"/>
    </source>
</evidence>
<reference evidence="2 3" key="1">
    <citation type="submission" date="2018-10" db="EMBL/GenBank/DDBJ databases">
        <title>A high-quality apple genome assembly.</title>
        <authorList>
            <person name="Hu J."/>
        </authorList>
    </citation>
    <scope>NUCLEOTIDE SEQUENCE [LARGE SCALE GENOMIC DNA]</scope>
    <source>
        <strain evidence="3">cv. HFTH1</strain>
        <tissue evidence="2">Young leaf</tissue>
    </source>
</reference>
<dbReference type="InterPro" id="IPR034751">
    <property type="entry name" value="Yippee"/>
</dbReference>
<dbReference type="PANTHER" id="PTHR13848">
    <property type="entry name" value="PROTEIN YIPPEE-LIKE CG15309-RELATED"/>
    <property type="match status" value="1"/>
</dbReference>
<dbReference type="InterPro" id="IPR039058">
    <property type="entry name" value="Yippee_fam"/>
</dbReference>
<dbReference type="PROSITE" id="PS51792">
    <property type="entry name" value="YIPPEE"/>
    <property type="match status" value="1"/>
</dbReference>
<evidence type="ECO:0000259" key="1">
    <source>
        <dbReference type="PROSITE" id="PS51792"/>
    </source>
</evidence>
<organism evidence="2 3">
    <name type="scientific">Malus domestica</name>
    <name type="common">Apple</name>
    <name type="synonym">Pyrus malus</name>
    <dbReference type="NCBI Taxonomy" id="3750"/>
    <lineage>
        <taxon>Eukaryota</taxon>
        <taxon>Viridiplantae</taxon>
        <taxon>Streptophyta</taxon>
        <taxon>Embryophyta</taxon>
        <taxon>Tracheophyta</taxon>
        <taxon>Spermatophyta</taxon>
        <taxon>Magnoliopsida</taxon>
        <taxon>eudicotyledons</taxon>
        <taxon>Gunneridae</taxon>
        <taxon>Pentapetalae</taxon>
        <taxon>rosids</taxon>
        <taxon>fabids</taxon>
        <taxon>Rosales</taxon>
        <taxon>Rosaceae</taxon>
        <taxon>Amygdaloideae</taxon>
        <taxon>Maleae</taxon>
        <taxon>Malus</taxon>
    </lineage>
</organism>
<keyword evidence="3" id="KW-1185">Reference proteome</keyword>
<comment type="caution">
    <text evidence="2">The sequence shown here is derived from an EMBL/GenBank/DDBJ whole genome shotgun (WGS) entry which is preliminary data.</text>
</comment>
<name>A0A498JHT9_MALDO</name>
<accession>A0A498JHT9</accession>
<gene>
    <name evidence="2" type="ORF">DVH24_024952</name>
</gene>
<dbReference type="STRING" id="3750.A0A498JHT9"/>
<feature type="domain" description="Yippee" evidence="1">
    <location>
        <begin position="1"/>
        <end position="50"/>
    </location>
</feature>
<dbReference type="Proteomes" id="UP000290289">
    <property type="component" value="Chromosome 7"/>
</dbReference>
<sequence>MLTGLHNVADIHCGDCHEVLGWKYERVYEASHKYKEGKLVLEKNLAFLDNLSLFLAMLLYCVWRELCPDLTTKRTDSVISSGEVKQMLSPSHGERMSPASFASFLRGHNASTVSKDYALVEGMKTNTTKQGAKEATKRFPLFKRFRIRGIEVSLMFVSFNILKETTISIGTLSLYFNKLLRQSRFESSGYGG</sequence>
<proteinExistence type="predicted"/>